<evidence type="ECO:0000259" key="12">
    <source>
        <dbReference type="SMART" id="SM00562"/>
    </source>
</evidence>
<feature type="binding site" evidence="9">
    <location>
        <position position="111"/>
    </location>
    <ligand>
        <name>ATP</name>
        <dbReference type="ChEBI" id="CHEBI:30616"/>
    </ligand>
</feature>
<feature type="binding site" evidence="9">
    <location>
        <position position="132"/>
    </location>
    <ligand>
        <name>ATP</name>
        <dbReference type="ChEBI" id="CHEBI:30616"/>
    </ligand>
</feature>
<keyword evidence="5 11" id="KW-0418">Kinase</keyword>
<feature type="domain" description="Nucleoside diphosphate kinase-like" evidence="12">
    <location>
        <begin position="21"/>
        <end position="158"/>
    </location>
</feature>
<feature type="binding site" evidence="9">
    <location>
        <position position="29"/>
    </location>
    <ligand>
        <name>ATP</name>
        <dbReference type="ChEBI" id="CHEBI:30616"/>
    </ligand>
</feature>
<protein>
    <recommendedName>
        <fullName evidence="11">Nucleoside diphosphate kinase</fullName>
        <ecNumber evidence="11">2.7.4.6</ecNumber>
    </recommendedName>
</protein>
<comment type="cofactor">
    <cofactor evidence="1">
        <name>Mg(2+)</name>
        <dbReference type="ChEBI" id="CHEBI:18420"/>
    </cofactor>
</comment>
<evidence type="ECO:0000256" key="9">
    <source>
        <dbReference type="PROSITE-ProRule" id="PRU00706"/>
    </source>
</evidence>
<dbReference type="Proteomes" id="UP000694388">
    <property type="component" value="Unplaced"/>
</dbReference>
<dbReference type="Gene3D" id="3.30.70.141">
    <property type="entry name" value="Nucleoside diphosphate kinase-like domain"/>
    <property type="match status" value="1"/>
</dbReference>
<dbReference type="InterPro" id="IPR034907">
    <property type="entry name" value="NDK-like_dom"/>
</dbReference>
<keyword evidence="3 11" id="KW-0808">Transferase</keyword>
<dbReference type="PROSITE" id="PS00469">
    <property type="entry name" value="NDPK"/>
    <property type="match status" value="1"/>
</dbReference>
<feature type="binding site" evidence="9">
    <location>
        <position position="122"/>
    </location>
    <ligand>
        <name>ATP</name>
        <dbReference type="ChEBI" id="CHEBI:30616"/>
    </ligand>
</feature>
<sequence>MWSLVLALFSYLFKDKRPSWFERTLVILKPDGLQRALSGEVLSRFEQRGLQLVAAKLIRPSAAHLKQHYWELRDKPFFTNLVTFMSSGPIIAMVWQGTDAVAIGRAIIGATDPMDALPGTIRGDLCITVGRNVVHGSDSVESAKHEIDLWFKPAELVMWERCCHDWVFESPSS</sequence>
<dbReference type="FunFam" id="3.30.70.141:FF:000002">
    <property type="entry name" value="Nucleoside diphosphate kinase"/>
    <property type="match status" value="1"/>
</dbReference>
<keyword evidence="4 11" id="KW-0547">Nucleotide-binding</keyword>
<comment type="similarity">
    <text evidence="2 9 10">Belongs to the NDK family.</text>
</comment>
<dbReference type="GO" id="GO:0006241">
    <property type="term" value="P:CTP biosynthetic process"/>
    <property type="evidence" value="ECO:0007669"/>
    <property type="project" value="InterPro"/>
</dbReference>
<evidence type="ECO:0000256" key="1">
    <source>
        <dbReference type="ARBA" id="ARBA00001946"/>
    </source>
</evidence>
<evidence type="ECO:0000256" key="7">
    <source>
        <dbReference type="ARBA" id="ARBA00044459"/>
    </source>
</evidence>
<dbReference type="GO" id="GO:0006228">
    <property type="term" value="P:UTP biosynthetic process"/>
    <property type="evidence" value="ECO:0007669"/>
    <property type="project" value="InterPro"/>
</dbReference>
<feature type="binding site" evidence="9">
    <location>
        <position position="105"/>
    </location>
    <ligand>
        <name>ATP</name>
        <dbReference type="ChEBI" id="CHEBI:30616"/>
    </ligand>
</feature>
<dbReference type="SMART" id="SM00562">
    <property type="entry name" value="NDK"/>
    <property type="match status" value="1"/>
</dbReference>
<dbReference type="AlphaFoldDB" id="A0A8C4R589"/>
<name>A0A8C4R589_EPTBU</name>
<evidence type="ECO:0000256" key="3">
    <source>
        <dbReference type="ARBA" id="ARBA00022679"/>
    </source>
</evidence>
<organism evidence="13 14">
    <name type="scientific">Eptatretus burgeri</name>
    <name type="common">Inshore hagfish</name>
    <dbReference type="NCBI Taxonomy" id="7764"/>
    <lineage>
        <taxon>Eukaryota</taxon>
        <taxon>Metazoa</taxon>
        <taxon>Chordata</taxon>
        <taxon>Craniata</taxon>
        <taxon>Vertebrata</taxon>
        <taxon>Cyclostomata</taxon>
        <taxon>Myxini</taxon>
        <taxon>Myxiniformes</taxon>
        <taxon>Myxinidae</taxon>
        <taxon>Eptatretinae</taxon>
        <taxon>Eptatretus</taxon>
    </lineage>
</organism>
<evidence type="ECO:0000256" key="4">
    <source>
        <dbReference type="ARBA" id="ARBA00022741"/>
    </source>
</evidence>
<dbReference type="HAMAP" id="MF_00451">
    <property type="entry name" value="NDP_kinase"/>
    <property type="match status" value="1"/>
</dbReference>
<dbReference type="SUPFAM" id="SSF54919">
    <property type="entry name" value="Nucleoside diphosphate kinase, NDK"/>
    <property type="match status" value="1"/>
</dbReference>
<dbReference type="InterPro" id="IPR023005">
    <property type="entry name" value="Nucleoside_diP_kinase_AS"/>
</dbReference>
<evidence type="ECO:0000256" key="6">
    <source>
        <dbReference type="ARBA" id="ARBA00022840"/>
    </source>
</evidence>
<feature type="active site" description="Pros-phosphohistidine intermediate" evidence="9">
    <location>
        <position position="135"/>
    </location>
</feature>
<evidence type="ECO:0000256" key="5">
    <source>
        <dbReference type="ARBA" id="ARBA00022777"/>
    </source>
</evidence>
<dbReference type="EC" id="2.7.4.6" evidence="11"/>
<dbReference type="PANTHER" id="PTHR11349">
    <property type="entry name" value="NUCLEOSIDE DIPHOSPHATE KINASE"/>
    <property type="match status" value="1"/>
</dbReference>
<dbReference type="CDD" id="cd04413">
    <property type="entry name" value="NDPk_I"/>
    <property type="match status" value="1"/>
</dbReference>
<reference evidence="13" key="2">
    <citation type="submission" date="2025-09" db="UniProtKB">
        <authorList>
            <consortium name="Ensembl"/>
        </authorList>
    </citation>
    <scope>IDENTIFICATION</scope>
</reference>
<comment type="catalytic activity">
    <reaction evidence="7">
        <text>a 2'-deoxyribonucleoside 5'-diphosphate + ATP = a 2'-deoxyribonucleoside 5'-triphosphate + ADP</text>
        <dbReference type="Rhea" id="RHEA:44640"/>
        <dbReference type="ChEBI" id="CHEBI:30616"/>
        <dbReference type="ChEBI" id="CHEBI:61560"/>
        <dbReference type="ChEBI" id="CHEBI:73316"/>
        <dbReference type="ChEBI" id="CHEBI:456216"/>
        <dbReference type="EC" id="2.7.4.6"/>
    </reaction>
    <physiologicalReaction direction="left-to-right" evidence="7">
        <dbReference type="Rhea" id="RHEA:44641"/>
    </physiologicalReaction>
</comment>
<reference evidence="13" key="1">
    <citation type="submission" date="2025-08" db="UniProtKB">
        <authorList>
            <consortium name="Ensembl"/>
        </authorList>
    </citation>
    <scope>IDENTIFICATION</scope>
</reference>
<dbReference type="GO" id="GO:0004550">
    <property type="term" value="F:nucleoside diphosphate kinase activity"/>
    <property type="evidence" value="ECO:0007669"/>
    <property type="project" value="UniProtKB-EC"/>
</dbReference>
<evidence type="ECO:0000313" key="13">
    <source>
        <dbReference type="Ensembl" id="ENSEBUP00000024540.1"/>
    </source>
</evidence>
<dbReference type="GO" id="GO:0006183">
    <property type="term" value="P:GTP biosynthetic process"/>
    <property type="evidence" value="ECO:0007669"/>
    <property type="project" value="InterPro"/>
</dbReference>
<accession>A0A8C4R589</accession>
<evidence type="ECO:0000256" key="10">
    <source>
        <dbReference type="RuleBase" id="RU004011"/>
    </source>
</evidence>
<evidence type="ECO:0000313" key="14">
    <source>
        <dbReference type="Proteomes" id="UP000694388"/>
    </source>
</evidence>
<dbReference type="GO" id="GO:0005524">
    <property type="term" value="F:ATP binding"/>
    <property type="evidence" value="ECO:0007669"/>
    <property type="project" value="UniProtKB-KW"/>
</dbReference>
<dbReference type="InterPro" id="IPR036850">
    <property type="entry name" value="NDK-like_dom_sf"/>
</dbReference>
<comment type="catalytic activity">
    <reaction evidence="8">
        <text>a ribonucleoside 5'-diphosphate + ATP = a ribonucleoside 5'-triphosphate + ADP</text>
        <dbReference type="Rhea" id="RHEA:18113"/>
        <dbReference type="ChEBI" id="CHEBI:30616"/>
        <dbReference type="ChEBI" id="CHEBI:57930"/>
        <dbReference type="ChEBI" id="CHEBI:61557"/>
        <dbReference type="ChEBI" id="CHEBI:456216"/>
        <dbReference type="EC" id="2.7.4.6"/>
    </reaction>
    <physiologicalReaction direction="left-to-right" evidence="8">
        <dbReference type="Rhea" id="RHEA:18114"/>
    </physiologicalReaction>
</comment>
<dbReference type="NCBIfam" id="NF001908">
    <property type="entry name" value="PRK00668.1"/>
    <property type="match status" value="1"/>
</dbReference>
<dbReference type="Ensembl" id="ENSEBUT00000025116.1">
    <property type="protein sequence ID" value="ENSEBUP00000024540.1"/>
    <property type="gene ID" value="ENSEBUG00000015136.1"/>
</dbReference>
<feature type="binding site" evidence="9">
    <location>
        <position position="77"/>
    </location>
    <ligand>
        <name>ATP</name>
        <dbReference type="ChEBI" id="CHEBI:30616"/>
    </ligand>
</feature>
<dbReference type="Pfam" id="PF00334">
    <property type="entry name" value="NDK"/>
    <property type="match status" value="1"/>
</dbReference>
<keyword evidence="6 11" id="KW-0067">ATP-binding</keyword>
<proteinExistence type="inferred from homology"/>
<keyword evidence="14" id="KW-1185">Reference proteome</keyword>
<evidence type="ECO:0000256" key="8">
    <source>
        <dbReference type="ARBA" id="ARBA00044469"/>
    </source>
</evidence>
<evidence type="ECO:0000256" key="11">
    <source>
        <dbReference type="RuleBase" id="RU004013"/>
    </source>
</evidence>
<dbReference type="InterPro" id="IPR001564">
    <property type="entry name" value="Nucleoside_diP_kinase"/>
</dbReference>
<dbReference type="OMA" id="QASEEHT"/>
<dbReference type="GeneTree" id="ENSGT00940000161283"/>
<dbReference type="PROSITE" id="PS51374">
    <property type="entry name" value="NDPK_LIKE"/>
    <property type="match status" value="1"/>
</dbReference>
<dbReference type="PRINTS" id="PR01243">
    <property type="entry name" value="NUCDPKINASE"/>
</dbReference>
<evidence type="ECO:0000256" key="2">
    <source>
        <dbReference type="ARBA" id="ARBA00008142"/>
    </source>
</evidence>